<keyword evidence="4" id="KW-1185">Reference proteome</keyword>
<evidence type="ECO:0000256" key="1">
    <source>
        <dbReference type="SAM" id="MobiDB-lite"/>
    </source>
</evidence>
<dbReference type="InterPro" id="IPR011335">
    <property type="entry name" value="Restrct_endonuc-II-like"/>
</dbReference>
<evidence type="ECO:0000259" key="2">
    <source>
        <dbReference type="Pfam" id="PF04480"/>
    </source>
</evidence>
<feature type="compositionally biased region" description="Basic and acidic residues" evidence="1">
    <location>
        <begin position="1"/>
        <end position="14"/>
    </location>
</feature>
<reference evidence="3 4" key="1">
    <citation type="submission" date="2014-11" db="EMBL/GenBank/DDBJ databases">
        <title>Whole genome shotgun sequence of Sphingomonas parapaucimobilis NBRC 15100.</title>
        <authorList>
            <person name="Katano-Makiyama Y."/>
            <person name="Hosoyama A."/>
            <person name="Hashimoto M."/>
            <person name="Hosoyama Y."/>
            <person name="Noguchi M."/>
            <person name="Numata M."/>
            <person name="Tsuchikane K."/>
            <person name="Hirakata S."/>
            <person name="Uohara A."/>
            <person name="Shimodaira J."/>
            <person name="Ohji S."/>
            <person name="Ichikawa N."/>
            <person name="Kimura A."/>
            <person name="Yamazoe A."/>
            <person name="Fujita N."/>
        </authorList>
    </citation>
    <scope>NUCLEOTIDE SEQUENCE [LARGE SCALE GENOMIC DNA]</scope>
    <source>
        <strain evidence="3 4">NBRC 15100</strain>
    </source>
</reference>
<feature type="region of interest" description="Disordered" evidence="1">
    <location>
        <begin position="1"/>
        <end position="28"/>
    </location>
</feature>
<organism evidence="3 4">
    <name type="scientific">Sphingomonas parapaucimobilis NBRC 15100</name>
    <dbReference type="NCBI Taxonomy" id="1219049"/>
    <lineage>
        <taxon>Bacteria</taxon>
        <taxon>Pseudomonadati</taxon>
        <taxon>Pseudomonadota</taxon>
        <taxon>Alphaproteobacteria</taxon>
        <taxon>Sphingomonadales</taxon>
        <taxon>Sphingomonadaceae</taxon>
        <taxon>Sphingomonas</taxon>
    </lineage>
</organism>
<dbReference type="EMBL" id="BBPI01000035">
    <property type="protein sequence ID" value="GAM00660.1"/>
    <property type="molecule type" value="Genomic_DNA"/>
</dbReference>
<sequence length="161" mass="17812">MTLTPRDDARRHDTPPLQGRGRGWGMSAGALDRLSGYARTMRREPTEPEKRLWARLSRSQLGGFKFRRQAVIGSYIADFLCPAAGLIVEVDGETHADAQRDVRRDAALTELGFRVVHIGNTDVMHNIEGVLAHLLGTLQAMPARWAPHPNPSPEGEGLTRI</sequence>
<proteinExistence type="predicted"/>
<evidence type="ECO:0000313" key="3">
    <source>
        <dbReference type="EMBL" id="GAM00660.1"/>
    </source>
</evidence>
<comment type="caution">
    <text evidence="3">The sequence shown here is derived from an EMBL/GenBank/DDBJ whole genome shotgun (WGS) entry which is preliminary data.</text>
</comment>
<dbReference type="Gene3D" id="3.40.960.10">
    <property type="entry name" value="VSR Endonuclease"/>
    <property type="match status" value="1"/>
</dbReference>
<name>A0A0A1W5F1_9SPHN</name>
<dbReference type="Proteomes" id="UP000032305">
    <property type="component" value="Unassembled WGS sequence"/>
</dbReference>
<dbReference type="InterPro" id="IPR047216">
    <property type="entry name" value="Endonuclease_DUF559_bact"/>
</dbReference>
<dbReference type="PANTHER" id="PTHR38590:SF1">
    <property type="entry name" value="BLL0828 PROTEIN"/>
    <property type="match status" value="1"/>
</dbReference>
<gene>
    <name evidence="3" type="ORF">SP5_035_00590</name>
</gene>
<dbReference type="AlphaFoldDB" id="A0A0A1W5F1"/>
<accession>A0A0A1W5F1</accession>
<dbReference type="PANTHER" id="PTHR38590">
    <property type="entry name" value="BLL0828 PROTEIN"/>
    <property type="match status" value="1"/>
</dbReference>
<protein>
    <recommendedName>
        <fullName evidence="2">DUF559 domain-containing protein</fullName>
    </recommendedName>
</protein>
<evidence type="ECO:0000313" key="4">
    <source>
        <dbReference type="Proteomes" id="UP000032305"/>
    </source>
</evidence>
<dbReference type="InterPro" id="IPR007569">
    <property type="entry name" value="DUF559"/>
</dbReference>
<feature type="domain" description="DUF559" evidence="2">
    <location>
        <begin position="34"/>
        <end position="138"/>
    </location>
</feature>
<dbReference type="Pfam" id="PF04480">
    <property type="entry name" value="DUF559"/>
    <property type="match status" value="1"/>
</dbReference>
<dbReference type="CDD" id="cd01038">
    <property type="entry name" value="Endonuclease_DUF559"/>
    <property type="match status" value="1"/>
</dbReference>
<dbReference type="eggNOG" id="COG2852">
    <property type="taxonomic scope" value="Bacteria"/>
</dbReference>
<dbReference type="SUPFAM" id="SSF52980">
    <property type="entry name" value="Restriction endonuclease-like"/>
    <property type="match status" value="1"/>
</dbReference>